<dbReference type="GO" id="GO:0016020">
    <property type="term" value="C:membrane"/>
    <property type="evidence" value="ECO:0007669"/>
    <property type="project" value="UniProtKB-SubCell"/>
</dbReference>
<keyword evidence="10 15" id="KW-0472">Membrane</keyword>
<sequence>MNLPNLITLFRFTLIPVYLILFFSGKMMIAFIVVVAAILSDILDGYIARKREMVTEVGIMLDPLADKLMMITVFISLLYEQLIPWQAAIAIFLRDIGMVIGGFFYHFQGKKTVPANVMGKLTTILYYSAIFFIVLNLKFSVSFLWIVIIFSFITSIIYIFQFKSLNQNIPKKVN</sequence>
<comment type="subcellular location">
    <subcellularLocation>
        <location evidence="2">Membrane</location>
        <topology evidence="2">Multi-pass membrane protein</topology>
    </subcellularLocation>
</comment>
<evidence type="ECO:0000256" key="13">
    <source>
        <dbReference type="ARBA" id="ARBA00033018"/>
    </source>
</evidence>
<comment type="similarity">
    <text evidence="4 14">Belongs to the CDP-alcohol phosphatidyltransferase class-I family.</text>
</comment>
<dbReference type="PANTHER" id="PTHR14269:SF11">
    <property type="entry name" value="CDP-DIACYLGLYCEROL--GLYCEROL-3-PHOSPHATE 3-PHOSPHATIDYLTRANSFERASE"/>
    <property type="match status" value="1"/>
</dbReference>
<evidence type="ECO:0000256" key="14">
    <source>
        <dbReference type="RuleBase" id="RU003750"/>
    </source>
</evidence>
<keyword evidence="9" id="KW-0443">Lipid metabolism</keyword>
<evidence type="ECO:0000256" key="15">
    <source>
        <dbReference type="SAM" id="Phobius"/>
    </source>
</evidence>
<evidence type="ECO:0000256" key="4">
    <source>
        <dbReference type="ARBA" id="ARBA00010441"/>
    </source>
</evidence>
<organism evidence="16 17">
    <name type="scientific">Chengkuizengella marina</name>
    <dbReference type="NCBI Taxonomy" id="2507566"/>
    <lineage>
        <taxon>Bacteria</taxon>
        <taxon>Bacillati</taxon>
        <taxon>Bacillota</taxon>
        <taxon>Bacilli</taxon>
        <taxon>Bacillales</taxon>
        <taxon>Paenibacillaceae</taxon>
        <taxon>Chengkuizengella</taxon>
    </lineage>
</organism>
<dbReference type="InterPro" id="IPR048254">
    <property type="entry name" value="CDP_ALCOHOL_P_TRANSF_CS"/>
</dbReference>
<dbReference type="Gene3D" id="1.20.120.1760">
    <property type="match status" value="1"/>
</dbReference>
<feature type="transmembrane region" description="Helical" evidence="15">
    <location>
        <begin position="59"/>
        <end position="79"/>
    </location>
</feature>
<name>A0A6N9Q6R0_9BACL</name>
<keyword evidence="6 14" id="KW-0808">Transferase</keyword>
<keyword evidence="11" id="KW-0594">Phospholipid biosynthesis</keyword>
<evidence type="ECO:0000256" key="9">
    <source>
        <dbReference type="ARBA" id="ARBA00023098"/>
    </source>
</evidence>
<dbReference type="InterPro" id="IPR000462">
    <property type="entry name" value="CDP-OH_P_trans"/>
</dbReference>
<feature type="transmembrane region" description="Helical" evidence="15">
    <location>
        <begin position="85"/>
        <end position="105"/>
    </location>
</feature>
<keyword evidence="7 15" id="KW-0812">Transmembrane</keyword>
<dbReference type="PIRSF" id="PIRSF000847">
    <property type="entry name" value="Phos_ph_gly_syn"/>
    <property type="match status" value="1"/>
</dbReference>
<comment type="pathway">
    <text evidence="3">Lipid metabolism.</text>
</comment>
<evidence type="ECO:0000256" key="11">
    <source>
        <dbReference type="ARBA" id="ARBA00023209"/>
    </source>
</evidence>
<dbReference type="OrthoDB" id="9796672at2"/>
<evidence type="ECO:0000256" key="5">
    <source>
        <dbReference type="ARBA" id="ARBA00022516"/>
    </source>
</evidence>
<evidence type="ECO:0000313" key="17">
    <source>
        <dbReference type="Proteomes" id="UP000448943"/>
    </source>
</evidence>
<evidence type="ECO:0000256" key="10">
    <source>
        <dbReference type="ARBA" id="ARBA00023136"/>
    </source>
</evidence>
<evidence type="ECO:0000256" key="8">
    <source>
        <dbReference type="ARBA" id="ARBA00022989"/>
    </source>
</evidence>
<keyword evidence="8 15" id="KW-1133">Transmembrane helix</keyword>
<dbReference type="GO" id="GO:0006655">
    <property type="term" value="P:phosphatidylglycerol biosynthetic process"/>
    <property type="evidence" value="ECO:0007669"/>
    <property type="project" value="UniProtKB-UniPathway"/>
</dbReference>
<comment type="function">
    <text evidence="1">This protein catalyzes the committed step to the synthesis of the acidic phospholipids.</text>
</comment>
<dbReference type="EMBL" id="SIJB01000033">
    <property type="protein sequence ID" value="NBI30585.1"/>
    <property type="molecule type" value="Genomic_DNA"/>
</dbReference>
<comment type="caution">
    <text evidence="16">The sequence shown here is derived from an EMBL/GenBank/DDBJ whole genome shotgun (WGS) entry which is preliminary data.</text>
</comment>
<keyword evidence="12" id="KW-1208">Phospholipid metabolism</keyword>
<evidence type="ECO:0000256" key="7">
    <source>
        <dbReference type="ARBA" id="ARBA00022692"/>
    </source>
</evidence>
<dbReference type="UniPathway" id="UPA00084">
    <property type="reaction ID" value="UER00503"/>
</dbReference>
<evidence type="ECO:0000256" key="12">
    <source>
        <dbReference type="ARBA" id="ARBA00023264"/>
    </source>
</evidence>
<accession>A0A6N9Q6R0</accession>
<feature type="transmembrane region" description="Helical" evidence="15">
    <location>
        <begin position="143"/>
        <end position="162"/>
    </location>
</feature>
<feature type="transmembrane region" description="Helical" evidence="15">
    <location>
        <begin position="15"/>
        <end position="39"/>
    </location>
</feature>
<dbReference type="AlphaFoldDB" id="A0A6N9Q6R0"/>
<dbReference type="Pfam" id="PF01066">
    <property type="entry name" value="CDP-OH_P_transf"/>
    <property type="match status" value="1"/>
</dbReference>
<evidence type="ECO:0000256" key="3">
    <source>
        <dbReference type="ARBA" id="ARBA00005189"/>
    </source>
</evidence>
<dbReference type="PANTHER" id="PTHR14269">
    <property type="entry name" value="CDP-DIACYLGLYCEROL--GLYCEROL-3-PHOSPHATE 3-PHOSPHATIDYLTRANSFERASE-RELATED"/>
    <property type="match status" value="1"/>
</dbReference>
<keyword evidence="5" id="KW-0444">Lipid biosynthesis</keyword>
<evidence type="ECO:0000256" key="1">
    <source>
        <dbReference type="ARBA" id="ARBA00003973"/>
    </source>
</evidence>
<evidence type="ECO:0000256" key="6">
    <source>
        <dbReference type="ARBA" id="ARBA00022679"/>
    </source>
</evidence>
<dbReference type="RefSeq" id="WP_160647399.1">
    <property type="nucleotide sequence ID" value="NZ_SIJB01000033.1"/>
</dbReference>
<evidence type="ECO:0000256" key="2">
    <source>
        <dbReference type="ARBA" id="ARBA00004141"/>
    </source>
</evidence>
<dbReference type="InterPro" id="IPR043130">
    <property type="entry name" value="CDP-OH_PTrfase_TM_dom"/>
</dbReference>
<dbReference type="InterPro" id="IPR004570">
    <property type="entry name" value="Phosphatidylglycerol_P_synth"/>
</dbReference>
<protein>
    <recommendedName>
        <fullName evidence="13">Phosphatidylglycerophosphate synthase</fullName>
    </recommendedName>
</protein>
<proteinExistence type="inferred from homology"/>
<feature type="transmembrane region" description="Helical" evidence="15">
    <location>
        <begin position="117"/>
        <end position="137"/>
    </location>
</feature>
<dbReference type="PROSITE" id="PS00379">
    <property type="entry name" value="CDP_ALCOHOL_P_TRANSF"/>
    <property type="match status" value="1"/>
</dbReference>
<gene>
    <name evidence="16" type="ORF">ERL59_16670</name>
</gene>
<dbReference type="GO" id="GO:0008444">
    <property type="term" value="F:CDP-diacylglycerol-glycerol-3-phosphate 3-phosphatidyltransferase activity"/>
    <property type="evidence" value="ECO:0007669"/>
    <property type="project" value="InterPro"/>
</dbReference>
<dbReference type="InterPro" id="IPR050324">
    <property type="entry name" value="CDP-alcohol_PTase-I"/>
</dbReference>
<evidence type="ECO:0000313" key="16">
    <source>
        <dbReference type="EMBL" id="NBI30585.1"/>
    </source>
</evidence>
<reference evidence="16 17" key="1">
    <citation type="submission" date="2019-01" db="EMBL/GenBank/DDBJ databases">
        <title>Chengkuizengella sp. nov., isolated from deep-sea sediment of East Pacific Ocean.</title>
        <authorList>
            <person name="Yang J."/>
            <person name="Lai Q."/>
            <person name="Shao Z."/>
        </authorList>
    </citation>
    <scope>NUCLEOTIDE SEQUENCE [LARGE SCALE GENOMIC DNA]</scope>
    <source>
        <strain evidence="16 17">YPA3-1-1</strain>
    </source>
</reference>
<dbReference type="Proteomes" id="UP000448943">
    <property type="component" value="Unassembled WGS sequence"/>
</dbReference>
<keyword evidence="17" id="KW-1185">Reference proteome</keyword>